<dbReference type="EMBL" id="CM046400">
    <property type="protein sequence ID" value="KAI8526088.1"/>
    <property type="molecule type" value="Genomic_DNA"/>
</dbReference>
<evidence type="ECO:0000313" key="1">
    <source>
        <dbReference type="EMBL" id="KAI8526088.1"/>
    </source>
</evidence>
<accession>A0ACC0LD61</accession>
<keyword evidence="2" id="KW-1185">Reference proteome</keyword>
<reference evidence="1" key="1">
    <citation type="submission" date="2022-02" db="EMBL/GenBank/DDBJ databases">
        <title>Plant Genome Project.</title>
        <authorList>
            <person name="Zhang R.-G."/>
        </authorList>
    </citation>
    <scope>NUCLEOTIDE SEQUENCE</scope>
    <source>
        <strain evidence="1">AT1</strain>
    </source>
</reference>
<comment type="caution">
    <text evidence="1">The sequence shown here is derived from an EMBL/GenBank/DDBJ whole genome shotgun (WGS) entry which is preliminary data.</text>
</comment>
<name>A0ACC0LD61_RHOML</name>
<evidence type="ECO:0000313" key="2">
    <source>
        <dbReference type="Proteomes" id="UP001062846"/>
    </source>
</evidence>
<organism evidence="1 2">
    <name type="scientific">Rhododendron molle</name>
    <name type="common">Chinese azalea</name>
    <name type="synonym">Azalea mollis</name>
    <dbReference type="NCBI Taxonomy" id="49168"/>
    <lineage>
        <taxon>Eukaryota</taxon>
        <taxon>Viridiplantae</taxon>
        <taxon>Streptophyta</taxon>
        <taxon>Embryophyta</taxon>
        <taxon>Tracheophyta</taxon>
        <taxon>Spermatophyta</taxon>
        <taxon>Magnoliopsida</taxon>
        <taxon>eudicotyledons</taxon>
        <taxon>Gunneridae</taxon>
        <taxon>Pentapetalae</taxon>
        <taxon>asterids</taxon>
        <taxon>Ericales</taxon>
        <taxon>Ericaceae</taxon>
        <taxon>Ericoideae</taxon>
        <taxon>Rhodoreae</taxon>
        <taxon>Rhododendron</taxon>
    </lineage>
</organism>
<protein>
    <submittedName>
        <fullName evidence="1">Uncharacterized protein</fullName>
    </submittedName>
</protein>
<gene>
    <name evidence="1" type="ORF">RHMOL_Rhmol13G0281900</name>
</gene>
<sequence>MVCNFKGEVLDMNYGRIKVSSAITAEAWSVRVARAMAIARGFESVVIDSDCKEPAKACPKGSGAAWEVQTSLADLVILLEIATVILNGVIGRSANKCVHYLAKKGMPPFHSPTSSGGNVT</sequence>
<dbReference type="Proteomes" id="UP001062846">
    <property type="component" value="Chromosome 13"/>
</dbReference>
<proteinExistence type="predicted"/>